<feature type="coiled-coil region" evidence="1">
    <location>
        <begin position="40"/>
        <end position="108"/>
    </location>
</feature>
<dbReference type="EMBL" id="CP139487">
    <property type="protein sequence ID" value="WPU65657.1"/>
    <property type="molecule type" value="Genomic_DNA"/>
</dbReference>
<proteinExistence type="predicted"/>
<dbReference type="RefSeq" id="WP_321396560.1">
    <property type="nucleotide sequence ID" value="NZ_CP139487.1"/>
</dbReference>
<evidence type="ECO:0000313" key="2">
    <source>
        <dbReference type="EMBL" id="WPU65657.1"/>
    </source>
</evidence>
<dbReference type="KEGG" id="psti:SOO65_02760"/>
<organism evidence="2 3">
    <name type="scientific">Peredibacter starrii</name>
    <dbReference type="NCBI Taxonomy" id="28202"/>
    <lineage>
        <taxon>Bacteria</taxon>
        <taxon>Pseudomonadati</taxon>
        <taxon>Bdellovibrionota</taxon>
        <taxon>Bacteriovoracia</taxon>
        <taxon>Bacteriovoracales</taxon>
        <taxon>Bacteriovoracaceae</taxon>
        <taxon>Peredibacter</taxon>
    </lineage>
</organism>
<name>A0AAX4HR06_9BACT</name>
<dbReference type="AlphaFoldDB" id="A0AAX4HR06"/>
<protein>
    <submittedName>
        <fullName evidence="2">Uncharacterized protein</fullName>
    </submittedName>
</protein>
<dbReference type="Proteomes" id="UP001324634">
    <property type="component" value="Chromosome"/>
</dbReference>
<keyword evidence="3" id="KW-1185">Reference proteome</keyword>
<reference evidence="2 3" key="1">
    <citation type="submission" date="2023-11" db="EMBL/GenBank/DDBJ databases">
        <title>Peredibacter starrii A3.12.</title>
        <authorList>
            <person name="Mitchell R.J."/>
        </authorList>
    </citation>
    <scope>NUCLEOTIDE SEQUENCE [LARGE SCALE GENOMIC DNA]</scope>
    <source>
        <strain evidence="2 3">A3.12</strain>
    </source>
</reference>
<gene>
    <name evidence="2" type="ORF">SOO65_02760</name>
</gene>
<keyword evidence="1" id="KW-0175">Coiled coil</keyword>
<evidence type="ECO:0000256" key="1">
    <source>
        <dbReference type="SAM" id="Coils"/>
    </source>
</evidence>
<accession>A0AAX4HR06</accession>
<evidence type="ECO:0000313" key="3">
    <source>
        <dbReference type="Proteomes" id="UP001324634"/>
    </source>
</evidence>
<sequence length="108" mass="12493">MLERLFGKKRKIKDDVIVTAVVTQTSALINNLHQQIDLRFKELSAQVKEVELGLAQMETKLLTKDLKDKQAYGLLHYKLHEAKNSKLNDEIRDLEEQLNAKKNALKDH</sequence>